<evidence type="ECO:0000313" key="10">
    <source>
        <dbReference type="EMBL" id="OGF40917.1"/>
    </source>
</evidence>
<feature type="domain" description="DHHA1" evidence="8">
    <location>
        <begin position="362"/>
        <end position="448"/>
    </location>
</feature>
<reference evidence="10 11" key="1">
    <citation type="journal article" date="2016" name="Nat. Commun.">
        <title>Thousands of microbial genomes shed light on interconnected biogeochemical processes in an aquifer system.</title>
        <authorList>
            <person name="Anantharaman K."/>
            <person name="Brown C.T."/>
            <person name="Hug L.A."/>
            <person name="Sharon I."/>
            <person name="Castelle C.J."/>
            <person name="Probst A.J."/>
            <person name="Thomas B.C."/>
            <person name="Singh A."/>
            <person name="Wilkins M.J."/>
            <person name="Karaoz U."/>
            <person name="Brodie E.L."/>
            <person name="Williams K.H."/>
            <person name="Hubbard S.S."/>
            <person name="Banfield J.F."/>
        </authorList>
    </citation>
    <scope>NUCLEOTIDE SEQUENCE [LARGE SCALE GENOMIC DNA]</scope>
</reference>
<dbReference type="SUPFAM" id="SSF64182">
    <property type="entry name" value="DHH phosphoesterases"/>
    <property type="match status" value="1"/>
</dbReference>
<evidence type="ECO:0000259" key="8">
    <source>
        <dbReference type="Pfam" id="PF02272"/>
    </source>
</evidence>
<dbReference type="GO" id="GO:0006310">
    <property type="term" value="P:DNA recombination"/>
    <property type="evidence" value="ECO:0007669"/>
    <property type="project" value="InterPro"/>
</dbReference>
<keyword evidence="5 10" id="KW-0269">Exonuclease</keyword>
<dbReference type="Pfam" id="PF02272">
    <property type="entry name" value="DHHA1"/>
    <property type="match status" value="1"/>
</dbReference>
<dbReference type="AlphaFoldDB" id="A0A1F5TPZ9"/>
<evidence type="ECO:0000256" key="1">
    <source>
        <dbReference type="ARBA" id="ARBA00005915"/>
    </source>
</evidence>
<dbReference type="PANTHER" id="PTHR30255">
    <property type="entry name" value="SINGLE-STRANDED-DNA-SPECIFIC EXONUCLEASE RECJ"/>
    <property type="match status" value="1"/>
</dbReference>
<name>A0A1F5TPZ9_9BACT</name>
<dbReference type="InterPro" id="IPR003156">
    <property type="entry name" value="DHHA1_dom"/>
</dbReference>
<feature type="domain" description="DDH" evidence="7">
    <location>
        <begin position="79"/>
        <end position="235"/>
    </location>
</feature>
<dbReference type="InterPro" id="IPR001667">
    <property type="entry name" value="DDH_dom"/>
</dbReference>
<evidence type="ECO:0000313" key="11">
    <source>
        <dbReference type="Proteomes" id="UP000177579"/>
    </source>
</evidence>
<dbReference type="GO" id="GO:0006281">
    <property type="term" value="P:DNA repair"/>
    <property type="evidence" value="ECO:0007669"/>
    <property type="project" value="InterPro"/>
</dbReference>
<dbReference type="Proteomes" id="UP000177579">
    <property type="component" value="Unassembled WGS sequence"/>
</dbReference>
<evidence type="ECO:0000259" key="9">
    <source>
        <dbReference type="Pfam" id="PF17768"/>
    </source>
</evidence>
<keyword evidence="6" id="KW-0175">Coiled coil</keyword>
<accession>A0A1F5TPZ9</accession>
<feature type="domain" description="RecJ OB" evidence="9">
    <location>
        <begin position="463"/>
        <end position="570"/>
    </location>
</feature>
<dbReference type="InterPro" id="IPR004610">
    <property type="entry name" value="RecJ"/>
</dbReference>
<organism evidence="10 11">
    <name type="scientific">Candidatus Falkowbacteria bacterium RIFOXYD2_FULL_34_120</name>
    <dbReference type="NCBI Taxonomy" id="1798007"/>
    <lineage>
        <taxon>Bacteria</taxon>
        <taxon>Candidatus Falkowiibacteriota</taxon>
    </lineage>
</organism>
<evidence type="ECO:0000256" key="6">
    <source>
        <dbReference type="SAM" id="Coils"/>
    </source>
</evidence>
<evidence type="ECO:0000259" key="7">
    <source>
        <dbReference type="Pfam" id="PF01368"/>
    </source>
</evidence>
<dbReference type="GO" id="GO:0008409">
    <property type="term" value="F:5'-3' exonuclease activity"/>
    <property type="evidence" value="ECO:0007669"/>
    <property type="project" value="InterPro"/>
</dbReference>
<sequence length="576" mass="65654">MSNKNWKVLPRIEQNFIEKYPQYNEIILQLLWNRGLKEKEEIREFLEFDFVKNIHDPFLFQDMETAVELIIVHIKKGNKITVYGDYDADGVTSSVLLSEVLQTLKAKTEIYIPDRVSEGYGLNKEAIDYIDTTNTKLIITVDGGIRNKEIVEYIQKKNIEIIVTDHHIPPEEKNEYPECLIINPSVPDEKYPFKYLAGVGVAFKLASAIIQKSKLNEDDKKLLQEKVLDLVALGTVADCVKLFGENRTLVKRGLEILNKTKRIGIKELIKASSLENRNLDSWNIGFQLAPRINAAGRMAHANTAVELLSISDKKEAEVLAKRLNARNMDRQKETEEIVEEIQEKIEKKLKDKILICVNEKEKDHWNEGLIGLVAGRICEKYHRPALVITRTMGGYKGSGRSIINFDLIEAVEESSEFLDKYGGHPMACGFSLNIDRINDFKNKIKGVANEKLGDEDLKPMVIIDKEIPLEEIGEDLLADIKLFEPFGQGNLNPKFLSRNVIIVNIFYMGLDGQHIKLILKNEKSGIINAVGFNQTEKLHNLSIGDKIDIVYYVDMNEYNGKSEVQMKIVDIKVFSM</sequence>
<dbReference type="Pfam" id="PF17768">
    <property type="entry name" value="RecJ_OB"/>
    <property type="match status" value="1"/>
</dbReference>
<dbReference type="NCBIfam" id="TIGR00644">
    <property type="entry name" value="recJ"/>
    <property type="match status" value="1"/>
</dbReference>
<proteinExistence type="inferred from homology"/>
<dbReference type="EMBL" id="MFGO01000018">
    <property type="protein sequence ID" value="OGF40917.1"/>
    <property type="molecule type" value="Genomic_DNA"/>
</dbReference>
<comment type="caution">
    <text evidence="10">The sequence shown here is derived from an EMBL/GenBank/DDBJ whole genome shotgun (WGS) entry which is preliminary data.</text>
</comment>
<dbReference type="Pfam" id="PF01368">
    <property type="entry name" value="DHH"/>
    <property type="match status" value="1"/>
</dbReference>
<dbReference type="Gene3D" id="2.40.50.460">
    <property type="match status" value="1"/>
</dbReference>
<gene>
    <name evidence="10" type="ORF">A2531_04095</name>
</gene>
<feature type="coiled-coil region" evidence="6">
    <location>
        <begin position="313"/>
        <end position="351"/>
    </location>
</feature>
<evidence type="ECO:0000256" key="5">
    <source>
        <dbReference type="ARBA" id="ARBA00022839"/>
    </source>
</evidence>
<keyword evidence="4" id="KW-0378">Hydrolase</keyword>
<dbReference type="GO" id="GO:0003676">
    <property type="term" value="F:nucleic acid binding"/>
    <property type="evidence" value="ECO:0007669"/>
    <property type="project" value="InterPro"/>
</dbReference>
<dbReference type="InterPro" id="IPR041122">
    <property type="entry name" value="RecJ_OB"/>
</dbReference>
<evidence type="ECO:0000256" key="2">
    <source>
        <dbReference type="ARBA" id="ARBA00019841"/>
    </source>
</evidence>
<dbReference type="InterPro" id="IPR038763">
    <property type="entry name" value="DHH_sf"/>
</dbReference>
<evidence type="ECO:0000256" key="3">
    <source>
        <dbReference type="ARBA" id="ARBA00022722"/>
    </source>
</evidence>
<keyword evidence="3" id="KW-0540">Nuclease</keyword>
<dbReference type="Gene3D" id="3.90.1640.30">
    <property type="match status" value="1"/>
</dbReference>
<comment type="similarity">
    <text evidence="1">Belongs to the RecJ family.</text>
</comment>
<protein>
    <recommendedName>
        <fullName evidence="2">Single-stranded-DNA-specific exonuclease RecJ</fullName>
    </recommendedName>
</protein>
<evidence type="ECO:0000256" key="4">
    <source>
        <dbReference type="ARBA" id="ARBA00022801"/>
    </source>
</evidence>
<dbReference type="InterPro" id="IPR051673">
    <property type="entry name" value="SSDNA_exonuclease_RecJ"/>
</dbReference>
<dbReference type="PANTHER" id="PTHR30255:SF2">
    <property type="entry name" value="SINGLE-STRANDED-DNA-SPECIFIC EXONUCLEASE RECJ"/>
    <property type="match status" value="1"/>
</dbReference>